<reference evidence="11" key="1">
    <citation type="submission" date="2016-10" db="EMBL/GenBank/DDBJ databases">
        <authorList>
            <person name="de Groot N.N."/>
        </authorList>
    </citation>
    <scope>NUCLEOTIDE SEQUENCE [LARGE SCALE GENOMIC DNA]</scope>
    <source>
        <strain evidence="11">CDM_6</strain>
    </source>
</reference>
<evidence type="ECO:0000313" key="13">
    <source>
        <dbReference type="Proteomes" id="UP000324021"/>
    </source>
</evidence>
<evidence type="ECO:0000313" key="12">
    <source>
        <dbReference type="Proteomes" id="UP000199320"/>
    </source>
</evidence>
<comment type="subcellular location">
    <subcellularLocation>
        <location evidence="1">Cell membrane</location>
        <topology evidence="1">Multi-pass membrane protein</topology>
    </subcellularLocation>
</comment>
<dbReference type="OrthoDB" id="11469at2157"/>
<dbReference type="RefSeq" id="WP_092935669.1">
    <property type="nucleotide sequence ID" value="NZ_FMZP01000046.1"/>
</dbReference>
<dbReference type="InterPro" id="IPR050250">
    <property type="entry name" value="Macrolide_Exporter_MacB"/>
</dbReference>
<dbReference type="GO" id="GO:0005886">
    <property type="term" value="C:plasma membrane"/>
    <property type="evidence" value="ECO:0007669"/>
    <property type="project" value="UniProtKB-SubCell"/>
</dbReference>
<dbReference type="PANTHER" id="PTHR30572">
    <property type="entry name" value="MEMBRANE COMPONENT OF TRANSPORTER-RELATED"/>
    <property type="match status" value="1"/>
</dbReference>
<gene>
    <name evidence="11" type="ORF">SAMN04488694_1417</name>
    <name evidence="10" type="ORF">SAMN05192552_104618</name>
</gene>
<evidence type="ECO:0000313" key="10">
    <source>
        <dbReference type="EMBL" id="SDD76279.1"/>
    </source>
</evidence>
<dbReference type="Pfam" id="PF02687">
    <property type="entry name" value="FtsX"/>
    <property type="match status" value="1"/>
</dbReference>
<dbReference type="InterPro" id="IPR025857">
    <property type="entry name" value="MacB_PCD"/>
</dbReference>
<evidence type="ECO:0000256" key="6">
    <source>
        <dbReference type="ARBA" id="ARBA00038076"/>
    </source>
</evidence>
<feature type="transmembrane region" description="Helical" evidence="7">
    <location>
        <begin position="353"/>
        <end position="374"/>
    </location>
</feature>
<accession>A0A1I0JFQ8</accession>
<dbReference type="EMBL" id="FOIC01000041">
    <property type="protein sequence ID" value="SEU08995.1"/>
    <property type="molecule type" value="Genomic_DNA"/>
</dbReference>
<evidence type="ECO:0000259" key="8">
    <source>
        <dbReference type="Pfam" id="PF02687"/>
    </source>
</evidence>
<keyword evidence="5 7" id="KW-0472">Membrane</keyword>
<evidence type="ECO:0000256" key="2">
    <source>
        <dbReference type="ARBA" id="ARBA00022475"/>
    </source>
</evidence>
<feature type="transmembrane region" description="Helical" evidence="7">
    <location>
        <begin position="304"/>
        <end position="333"/>
    </location>
</feature>
<evidence type="ECO:0000313" key="11">
    <source>
        <dbReference type="EMBL" id="SEU08995.1"/>
    </source>
</evidence>
<dbReference type="PANTHER" id="PTHR30572:SF4">
    <property type="entry name" value="ABC TRANSPORTER PERMEASE YTRF"/>
    <property type="match status" value="1"/>
</dbReference>
<evidence type="ECO:0000256" key="3">
    <source>
        <dbReference type="ARBA" id="ARBA00022692"/>
    </source>
</evidence>
<keyword evidence="2" id="KW-1003">Cell membrane</keyword>
<feature type="transmembrane region" description="Helical" evidence="7">
    <location>
        <begin position="259"/>
        <end position="283"/>
    </location>
</feature>
<reference evidence="12 13" key="2">
    <citation type="submission" date="2016-10" db="EMBL/GenBank/DDBJ databases">
        <authorList>
            <person name="Varghese N."/>
            <person name="Submissions S."/>
        </authorList>
    </citation>
    <scope>NUCLEOTIDE SEQUENCE [LARGE SCALE GENOMIC DNA]</scope>
    <source>
        <strain evidence="10 13">CDM_1</strain>
        <strain evidence="12">CDM_6</strain>
    </source>
</reference>
<keyword evidence="4 7" id="KW-1133">Transmembrane helix</keyword>
<dbReference type="Proteomes" id="UP000199320">
    <property type="component" value="Unassembled WGS sequence"/>
</dbReference>
<evidence type="ECO:0000256" key="5">
    <source>
        <dbReference type="ARBA" id="ARBA00023136"/>
    </source>
</evidence>
<sequence>MGITELLWRFPSAQMAWRNLGRNRIRTALASLGIVIGVISIASLGITGVAIQQQATSDLGSLTNEVTITSGEDSSTAGVTADQVDEVRNVASNVDVVPQYSDATTISSRNGQEENVSVIGLTQANVLYDVSAGESPERLQSGVLLTDSTANQLGIEIGDPIEYNGQMYRVRGLIESDQGFGGGGRGQLVVPESALSDRDNYDSVTIVTEDGDAATEIAAILRDHFNEETHNGEVDEELSITDYSDVQENINSFMNTLRLALLGIGSISLVVASVAILNVMLMSTIERRGEIGVLRAVGIRRGEVLRMILTEAAFLGAIGGLAGVLISLVIGLALFRVLAGDAMVVFEWESARYLVYGFLFAIGASVVSGLYPAWKAANDRPVEALRG</sequence>
<organism evidence="11 12">
    <name type="scientific">Natrinema hispanicum</name>
    <dbReference type="NCBI Taxonomy" id="392421"/>
    <lineage>
        <taxon>Archaea</taxon>
        <taxon>Methanobacteriati</taxon>
        <taxon>Methanobacteriota</taxon>
        <taxon>Stenosarchaea group</taxon>
        <taxon>Halobacteria</taxon>
        <taxon>Halobacteriales</taxon>
        <taxon>Natrialbaceae</taxon>
        <taxon>Natrinema</taxon>
    </lineage>
</organism>
<dbReference type="AlphaFoldDB" id="A0A1I0JFQ8"/>
<feature type="domain" description="MacB-like periplasmic core" evidence="9">
    <location>
        <begin position="27"/>
        <end position="222"/>
    </location>
</feature>
<name>A0A1I0JFQ8_9EURY</name>
<dbReference type="EMBL" id="FMZP01000046">
    <property type="protein sequence ID" value="SDD76279.1"/>
    <property type="molecule type" value="Genomic_DNA"/>
</dbReference>
<feature type="transmembrane region" description="Helical" evidence="7">
    <location>
        <begin position="28"/>
        <end position="51"/>
    </location>
</feature>
<comment type="similarity">
    <text evidence="6">Belongs to the ABC-4 integral membrane protein family.</text>
</comment>
<evidence type="ECO:0000256" key="1">
    <source>
        <dbReference type="ARBA" id="ARBA00004651"/>
    </source>
</evidence>
<keyword evidence="3 7" id="KW-0812">Transmembrane</keyword>
<feature type="domain" description="ABC3 transporter permease C-terminal" evidence="8">
    <location>
        <begin position="264"/>
        <end position="378"/>
    </location>
</feature>
<dbReference type="Proteomes" id="UP000324021">
    <property type="component" value="Unassembled WGS sequence"/>
</dbReference>
<protein>
    <submittedName>
        <fullName evidence="11">Putative ABC transport system permease protein</fullName>
    </submittedName>
</protein>
<evidence type="ECO:0000256" key="4">
    <source>
        <dbReference type="ARBA" id="ARBA00022989"/>
    </source>
</evidence>
<dbReference type="Pfam" id="PF12704">
    <property type="entry name" value="MacB_PCD"/>
    <property type="match status" value="1"/>
</dbReference>
<keyword evidence="12" id="KW-1185">Reference proteome</keyword>
<dbReference type="InterPro" id="IPR003838">
    <property type="entry name" value="ABC3_permease_C"/>
</dbReference>
<proteinExistence type="inferred from homology"/>
<evidence type="ECO:0000256" key="7">
    <source>
        <dbReference type="SAM" id="Phobius"/>
    </source>
</evidence>
<dbReference type="STRING" id="392421.SAMN04488694_1417"/>
<evidence type="ECO:0000259" key="9">
    <source>
        <dbReference type="Pfam" id="PF12704"/>
    </source>
</evidence>
<dbReference type="GO" id="GO:0022857">
    <property type="term" value="F:transmembrane transporter activity"/>
    <property type="evidence" value="ECO:0007669"/>
    <property type="project" value="TreeGrafter"/>
</dbReference>